<dbReference type="RefSeq" id="WP_050670284.1">
    <property type="nucleotide sequence ID" value="NZ_LAIR01000002.1"/>
</dbReference>
<gene>
    <name evidence="2" type="ORF">VV01_13155</name>
</gene>
<proteinExistence type="predicted"/>
<evidence type="ECO:0008006" key="4">
    <source>
        <dbReference type="Google" id="ProtNLM"/>
    </source>
</evidence>
<feature type="transmembrane region" description="Helical" evidence="1">
    <location>
        <begin position="57"/>
        <end position="75"/>
    </location>
</feature>
<keyword evidence="1" id="KW-0472">Membrane</keyword>
<dbReference type="AlphaFoldDB" id="A0A0L6CJU3"/>
<organism evidence="2 3">
    <name type="scientific">Luteipulveratus halotolerans</name>
    <dbReference type="NCBI Taxonomy" id="1631356"/>
    <lineage>
        <taxon>Bacteria</taxon>
        <taxon>Bacillati</taxon>
        <taxon>Actinomycetota</taxon>
        <taxon>Actinomycetes</taxon>
        <taxon>Micrococcales</taxon>
        <taxon>Dermacoccaceae</taxon>
        <taxon>Luteipulveratus</taxon>
    </lineage>
</organism>
<dbReference type="EMBL" id="LAIR01000002">
    <property type="protein sequence ID" value="KNX37890.1"/>
    <property type="molecule type" value="Genomic_DNA"/>
</dbReference>
<keyword evidence="1" id="KW-0812">Transmembrane</keyword>
<feature type="transmembrane region" description="Helical" evidence="1">
    <location>
        <begin position="108"/>
        <end position="130"/>
    </location>
</feature>
<comment type="caution">
    <text evidence="2">The sequence shown here is derived from an EMBL/GenBank/DDBJ whole genome shotgun (WGS) entry which is preliminary data.</text>
</comment>
<accession>A0A0L6CJU3</accession>
<evidence type="ECO:0000313" key="2">
    <source>
        <dbReference type="EMBL" id="KNX37890.1"/>
    </source>
</evidence>
<feature type="transmembrane region" description="Helical" evidence="1">
    <location>
        <begin position="24"/>
        <end position="45"/>
    </location>
</feature>
<protein>
    <recommendedName>
        <fullName evidence="4">Transmembrane protein</fullName>
    </recommendedName>
</protein>
<sequence length="139" mass="14321">MAHPTPSGAPKAAPSSDLNARQEFVLWSVASVGFLAILLVLSAVFPPDDSSLPGPAWLTAPVLGWVLGLIVAAVIQPHRIKAPSLAIVAAGVILVALCAVVFQGDWVAFGRGVAGFVIGLLSGVLIFRALHAQRAADRV</sequence>
<reference evidence="3" key="1">
    <citation type="submission" date="2015-03" db="EMBL/GenBank/DDBJ databases">
        <title>Luteipulveratus halotolerans sp. nov., a novel actinobacterium (Dermacoccaceae) from Sarawak, Malaysia.</title>
        <authorList>
            <person name="Juboi H."/>
            <person name="Basik A."/>
            <person name="Shamsul S.S."/>
            <person name="Arnold P."/>
            <person name="Schmitt E.K."/>
            <person name="Sanglier J.-J."/>
            <person name="Yeo T."/>
        </authorList>
    </citation>
    <scope>NUCLEOTIDE SEQUENCE [LARGE SCALE GENOMIC DNA]</scope>
    <source>
        <strain evidence="3">C296001</strain>
    </source>
</reference>
<evidence type="ECO:0000256" key="1">
    <source>
        <dbReference type="SAM" id="Phobius"/>
    </source>
</evidence>
<dbReference type="Proteomes" id="UP000037397">
    <property type="component" value="Unassembled WGS sequence"/>
</dbReference>
<dbReference type="OrthoDB" id="9975592at2"/>
<dbReference type="STRING" id="1631356.VV01_13155"/>
<name>A0A0L6CJU3_9MICO</name>
<keyword evidence="1" id="KW-1133">Transmembrane helix</keyword>
<feature type="transmembrane region" description="Helical" evidence="1">
    <location>
        <begin position="82"/>
        <end position="102"/>
    </location>
</feature>
<keyword evidence="3" id="KW-1185">Reference proteome</keyword>
<evidence type="ECO:0000313" key="3">
    <source>
        <dbReference type="Proteomes" id="UP000037397"/>
    </source>
</evidence>